<dbReference type="SUPFAM" id="SSF51261">
    <property type="entry name" value="Duplicated hybrid motif"/>
    <property type="match status" value="1"/>
</dbReference>
<evidence type="ECO:0000313" key="5">
    <source>
        <dbReference type="Proteomes" id="UP001165092"/>
    </source>
</evidence>
<dbReference type="InterPro" id="IPR050570">
    <property type="entry name" value="Cell_wall_metabolism_enzyme"/>
</dbReference>
<dbReference type="PANTHER" id="PTHR21666:SF270">
    <property type="entry name" value="MUREIN HYDROLASE ACTIVATOR ENVC"/>
    <property type="match status" value="1"/>
</dbReference>
<dbReference type="Gene3D" id="2.70.70.10">
    <property type="entry name" value="Glucose Permease (Domain IIA)"/>
    <property type="match status" value="1"/>
</dbReference>
<sequence length="295" mass="31549">MPRDPLPPPARLPVLLARLRLPLMWSGTLLLAFGGFAGVSWWVRGPVFLVGLAVYLRLGLVRGTPRVVEPPVRGRWTALASPADRVPSQGMHAYGQSYALALLADPADSTRPDIGWRPLSRAPEEFPGFGAPVYAPVEGVVVRAVDHMRDHRSRTSWPWLFAMVVETAVRELGGTSGLLGNHVVIDLGDGAFAMLAHLRRGSLRVREGDRVSVGQEVAACGNSGSSPEPQVHFQLMDHPRAWLAAGLPFRWPSAAATPLSGGDLPETWVPFDVGDPESRGYGVGETGRANAAGGG</sequence>
<dbReference type="RefSeq" id="WP_285759258.1">
    <property type="nucleotide sequence ID" value="NZ_BSQG01000003.1"/>
</dbReference>
<name>A0A9W6UIP6_9ACTN</name>
<dbReference type="GO" id="GO:0004222">
    <property type="term" value="F:metalloendopeptidase activity"/>
    <property type="evidence" value="ECO:0007669"/>
    <property type="project" value="TreeGrafter"/>
</dbReference>
<organism evidence="4 5">
    <name type="scientific">Nocardiopsis ansamitocini</name>
    <dbReference type="NCBI Taxonomy" id="1670832"/>
    <lineage>
        <taxon>Bacteria</taxon>
        <taxon>Bacillati</taxon>
        <taxon>Actinomycetota</taxon>
        <taxon>Actinomycetes</taxon>
        <taxon>Streptosporangiales</taxon>
        <taxon>Nocardiopsidaceae</taxon>
        <taxon>Nocardiopsis</taxon>
    </lineage>
</organism>
<evidence type="ECO:0000256" key="1">
    <source>
        <dbReference type="SAM" id="MobiDB-lite"/>
    </source>
</evidence>
<feature type="transmembrane region" description="Helical" evidence="2">
    <location>
        <begin position="21"/>
        <end position="43"/>
    </location>
</feature>
<dbReference type="EMBL" id="BSQG01000003">
    <property type="protein sequence ID" value="GLU47944.1"/>
    <property type="molecule type" value="Genomic_DNA"/>
</dbReference>
<evidence type="ECO:0000313" key="4">
    <source>
        <dbReference type="EMBL" id="GLU47944.1"/>
    </source>
</evidence>
<dbReference type="Pfam" id="PF01551">
    <property type="entry name" value="Peptidase_M23"/>
    <property type="match status" value="1"/>
</dbReference>
<evidence type="ECO:0000259" key="3">
    <source>
        <dbReference type="Pfam" id="PF01551"/>
    </source>
</evidence>
<accession>A0A9W6UIP6</accession>
<reference evidence="4" key="1">
    <citation type="submission" date="2023-02" db="EMBL/GenBank/DDBJ databases">
        <title>Nocardiopsis ansamitocini NBRC 112285.</title>
        <authorList>
            <person name="Ichikawa N."/>
            <person name="Sato H."/>
            <person name="Tonouchi N."/>
        </authorList>
    </citation>
    <scope>NUCLEOTIDE SEQUENCE</scope>
    <source>
        <strain evidence="4">NBRC 112285</strain>
    </source>
</reference>
<keyword evidence="5" id="KW-1185">Reference proteome</keyword>
<dbReference type="InterPro" id="IPR011055">
    <property type="entry name" value="Dup_hybrid_motif"/>
</dbReference>
<feature type="domain" description="M23ase beta-sheet core" evidence="3">
    <location>
        <begin position="171"/>
        <end position="237"/>
    </location>
</feature>
<keyword evidence="2" id="KW-0472">Membrane</keyword>
<evidence type="ECO:0000256" key="2">
    <source>
        <dbReference type="SAM" id="Phobius"/>
    </source>
</evidence>
<feature type="region of interest" description="Disordered" evidence="1">
    <location>
        <begin position="275"/>
        <end position="295"/>
    </location>
</feature>
<dbReference type="InterPro" id="IPR016047">
    <property type="entry name" value="M23ase_b-sheet_dom"/>
</dbReference>
<dbReference type="CDD" id="cd12797">
    <property type="entry name" value="M23_peptidase"/>
    <property type="match status" value="1"/>
</dbReference>
<dbReference type="PANTHER" id="PTHR21666">
    <property type="entry name" value="PEPTIDASE-RELATED"/>
    <property type="match status" value="1"/>
</dbReference>
<dbReference type="AlphaFoldDB" id="A0A9W6UIP6"/>
<dbReference type="Proteomes" id="UP001165092">
    <property type="component" value="Unassembled WGS sequence"/>
</dbReference>
<gene>
    <name evidence="4" type="ORF">Nans01_22950</name>
</gene>
<keyword evidence="2" id="KW-0812">Transmembrane</keyword>
<protein>
    <submittedName>
        <fullName evidence="4">Peptidase</fullName>
    </submittedName>
</protein>
<proteinExistence type="predicted"/>
<keyword evidence="2" id="KW-1133">Transmembrane helix</keyword>
<comment type="caution">
    <text evidence="4">The sequence shown here is derived from an EMBL/GenBank/DDBJ whole genome shotgun (WGS) entry which is preliminary data.</text>
</comment>